<dbReference type="PIRSF" id="PIRSF008502">
    <property type="entry name" value="UCP008502"/>
    <property type="match status" value="1"/>
</dbReference>
<dbReference type="InterPro" id="IPR012545">
    <property type="entry name" value="DUF1697"/>
</dbReference>
<dbReference type="RefSeq" id="WP_126778169.1">
    <property type="nucleotide sequence ID" value="NZ_NGJU01000002.1"/>
</dbReference>
<dbReference type="AlphaFoldDB" id="A0A429ZUV3"/>
<dbReference type="Gene3D" id="3.30.70.1260">
    <property type="entry name" value="bacterial protein sp0830 like"/>
    <property type="match status" value="1"/>
</dbReference>
<evidence type="ECO:0000313" key="1">
    <source>
        <dbReference type="EMBL" id="RST97423.1"/>
    </source>
</evidence>
<dbReference type="EMBL" id="NGJU01000002">
    <property type="protein sequence ID" value="RST97423.1"/>
    <property type="molecule type" value="Genomic_DNA"/>
</dbReference>
<dbReference type="Proteomes" id="UP000287239">
    <property type="component" value="Unassembled WGS sequence"/>
</dbReference>
<dbReference type="PANTHER" id="PTHR36439:SF1">
    <property type="entry name" value="DUF1697 DOMAIN-CONTAINING PROTEIN"/>
    <property type="match status" value="1"/>
</dbReference>
<dbReference type="GeneID" id="98567086"/>
<accession>A0A429ZUV3</accession>
<comment type="caution">
    <text evidence="1">The sequence shown here is derived from an EMBL/GenBank/DDBJ whole genome shotgun (WGS) entry which is preliminary data.</text>
</comment>
<organism evidence="1 2">
    <name type="scientific">Vagococcus salmoninarum</name>
    <dbReference type="NCBI Taxonomy" id="2739"/>
    <lineage>
        <taxon>Bacteria</taxon>
        <taxon>Bacillati</taxon>
        <taxon>Bacillota</taxon>
        <taxon>Bacilli</taxon>
        <taxon>Lactobacillales</taxon>
        <taxon>Enterococcaceae</taxon>
        <taxon>Vagococcus</taxon>
    </lineage>
</organism>
<dbReference type="OrthoDB" id="9806494at2"/>
<dbReference type="Pfam" id="PF08002">
    <property type="entry name" value="DUF1697"/>
    <property type="match status" value="1"/>
</dbReference>
<evidence type="ECO:0000313" key="2">
    <source>
        <dbReference type="Proteomes" id="UP000287239"/>
    </source>
</evidence>
<sequence>MVKYVALLRGINVGGKNKIKMVELKRAFEETGYGEVITYINSGNVLFTSDNLDKLALNQEIQSLIKLHFSLDIPVSVISANDLTRVLKVAPSWWNTDSEAVNYVIFLIPPISGAEVLVAVGEPNALYEKIEIFEEVIFLSAPRQTYTKSRWSKIASSTVNQHVTIRNANTVNKLRLLTES</sequence>
<evidence type="ECO:0008006" key="3">
    <source>
        <dbReference type="Google" id="ProtNLM"/>
    </source>
</evidence>
<name>A0A429ZUV3_9ENTE</name>
<reference evidence="1 2" key="1">
    <citation type="submission" date="2017-05" db="EMBL/GenBank/DDBJ databases">
        <title>Vagococcus spp. assemblies.</title>
        <authorList>
            <person name="Gulvik C.A."/>
        </authorList>
    </citation>
    <scope>NUCLEOTIDE SEQUENCE [LARGE SCALE GENOMIC DNA]</scope>
    <source>
        <strain evidence="1 2">NCFB 2777</strain>
    </source>
</reference>
<protein>
    <recommendedName>
        <fullName evidence="3">Phosphopentomutase</fullName>
    </recommendedName>
</protein>
<proteinExistence type="predicted"/>
<dbReference type="Gene3D" id="3.30.70.1280">
    <property type="entry name" value="SP0830-like domains"/>
    <property type="match status" value="1"/>
</dbReference>
<keyword evidence="2" id="KW-1185">Reference proteome</keyword>
<gene>
    <name evidence="1" type="ORF">CBF35_01790</name>
</gene>
<dbReference type="PANTHER" id="PTHR36439">
    <property type="entry name" value="BLL4334 PROTEIN"/>
    <property type="match status" value="1"/>
</dbReference>
<dbReference type="SUPFAM" id="SSF160379">
    <property type="entry name" value="SP0830-like"/>
    <property type="match status" value="1"/>
</dbReference>